<proteinExistence type="predicted"/>
<dbReference type="Proteomes" id="UP000276953">
    <property type="component" value="Unassembled WGS sequence"/>
</dbReference>
<dbReference type="AlphaFoldDB" id="A0A432DT36"/>
<comment type="caution">
    <text evidence="1">The sequence shown here is derived from an EMBL/GenBank/DDBJ whole genome shotgun (WGS) entry which is preliminary data.</text>
</comment>
<accession>A0A432DT36</accession>
<gene>
    <name evidence="1" type="ORF">EJ377_18170</name>
</gene>
<organism evidence="1 2">
    <name type="scientific">Chryseobacterium arthrosphaerae</name>
    <dbReference type="NCBI Taxonomy" id="651561"/>
    <lineage>
        <taxon>Bacteria</taxon>
        <taxon>Pseudomonadati</taxon>
        <taxon>Bacteroidota</taxon>
        <taxon>Flavobacteriia</taxon>
        <taxon>Flavobacteriales</taxon>
        <taxon>Weeksellaceae</taxon>
        <taxon>Chryseobacterium group</taxon>
        <taxon>Chryseobacterium</taxon>
    </lineage>
</organism>
<evidence type="ECO:0000313" key="1">
    <source>
        <dbReference type="EMBL" id="RTZ46302.1"/>
    </source>
</evidence>
<protein>
    <submittedName>
        <fullName evidence="1">Uncharacterized protein</fullName>
    </submittedName>
</protein>
<name>A0A432DT36_9FLAO</name>
<dbReference type="EMBL" id="RYFC01000003">
    <property type="protein sequence ID" value="RTZ46302.1"/>
    <property type="molecule type" value="Genomic_DNA"/>
</dbReference>
<reference evidence="1 2" key="1">
    <citation type="submission" date="2018-12" db="EMBL/GenBank/DDBJ databases">
        <title>Draft Genome Sequence of Chryseobacterium arthrosphaerae strain ED882-96 Isolated from the Blood of a Patient with Liver Cirrhosis in Taiwan.</title>
        <authorList>
            <person name="Lin J.-N."/>
            <person name="Lai C.-H."/>
            <person name="Yang C.-H."/>
            <person name="Huang Y.-H."/>
        </authorList>
    </citation>
    <scope>NUCLEOTIDE SEQUENCE [LARGE SCALE GENOMIC DNA]</scope>
    <source>
        <strain evidence="1 2">ED882-96</strain>
    </source>
</reference>
<sequence>MRGSQAVVYAYSAIPDAFVNIYLQDGQEKDNGKKEIYKRSPGLYLSCIREKNITNIMFSLCWLLIMMCRSVCPHECQNEKDPLKIELTTFRDKVEPGSKENGASGSQEE</sequence>
<evidence type="ECO:0000313" key="2">
    <source>
        <dbReference type="Proteomes" id="UP000276953"/>
    </source>
</evidence>